<dbReference type="PROSITE" id="PS00893">
    <property type="entry name" value="NUDIX_BOX"/>
    <property type="match status" value="1"/>
</dbReference>
<evidence type="ECO:0000256" key="1">
    <source>
        <dbReference type="ARBA" id="ARBA00001946"/>
    </source>
</evidence>
<keyword evidence="6" id="KW-1185">Reference proteome</keyword>
<organism evidence="5 6">
    <name type="scientific">Dictyobacter aurantiacus</name>
    <dbReference type="NCBI Taxonomy" id="1936993"/>
    <lineage>
        <taxon>Bacteria</taxon>
        <taxon>Bacillati</taxon>
        <taxon>Chloroflexota</taxon>
        <taxon>Ktedonobacteria</taxon>
        <taxon>Ktedonobacterales</taxon>
        <taxon>Dictyobacteraceae</taxon>
        <taxon>Dictyobacter</taxon>
    </lineage>
</organism>
<dbReference type="Pfam" id="PF00293">
    <property type="entry name" value="NUDIX"/>
    <property type="match status" value="1"/>
</dbReference>
<evidence type="ECO:0000256" key="2">
    <source>
        <dbReference type="ARBA" id="ARBA00022801"/>
    </source>
</evidence>
<feature type="domain" description="Nudix hydrolase" evidence="4">
    <location>
        <begin position="28"/>
        <end position="151"/>
    </location>
</feature>
<dbReference type="InterPro" id="IPR020476">
    <property type="entry name" value="Nudix_hydrolase"/>
</dbReference>
<dbReference type="PROSITE" id="PS51462">
    <property type="entry name" value="NUDIX"/>
    <property type="match status" value="1"/>
</dbReference>
<keyword evidence="2 3" id="KW-0378">Hydrolase</keyword>
<dbReference type="PANTHER" id="PTHR43046:SF16">
    <property type="entry name" value="ADP-RIBOSE PYROPHOSPHATASE YJHB-RELATED"/>
    <property type="match status" value="1"/>
</dbReference>
<dbReference type="OrthoDB" id="9787476at2"/>
<accession>A0A401ZG43</accession>
<dbReference type="Proteomes" id="UP000287224">
    <property type="component" value="Unassembled WGS sequence"/>
</dbReference>
<dbReference type="GO" id="GO:0016787">
    <property type="term" value="F:hydrolase activity"/>
    <property type="evidence" value="ECO:0007669"/>
    <property type="project" value="UniProtKB-KW"/>
</dbReference>
<gene>
    <name evidence="5" type="ORF">KDAU_31020</name>
</gene>
<evidence type="ECO:0000256" key="3">
    <source>
        <dbReference type="RuleBase" id="RU003476"/>
    </source>
</evidence>
<comment type="caution">
    <text evidence="5">The sequence shown here is derived from an EMBL/GenBank/DDBJ whole genome shotgun (WGS) entry which is preliminary data.</text>
</comment>
<dbReference type="SUPFAM" id="SSF55811">
    <property type="entry name" value="Nudix"/>
    <property type="match status" value="1"/>
</dbReference>
<proteinExistence type="inferred from homology"/>
<sequence>MINQLLLRLWRLLRGRPQWYFLWLAHPKFIVGVSGVIFDEQGRILLLRHRFWMQATWGLPGGYANKNERLEDTLRRELREETGYEVQVGSLIRVVSGYRLRVEASYRGTFLGGQLRLDEREVLEARFFHPDELPPGLLPSQREIIKLSLSSNPPPPAS</sequence>
<dbReference type="InterPro" id="IPR015797">
    <property type="entry name" value="NUDIX_hydrolase-like_dom_sf"/>
</dbReference>
<protein>
    <submittedName>
        <fullName evidence="5">NUDIX hydrolase</fullName>
    </submittedName>
</protein>
<dbReference type="EMBL" id="BIFQ01000001">
    <property type="protein sequence ID" value="GCE05773.1"/>
    <property type="molecule type" value="Genomic_DNA"/>
</dbReference>
<name>A0A401ZG43_9CHLR</name>
<dbReference type="InterPro" id="IPR020084">
    <property type="entry name" value="NUDIX_hydrolase_CS"/>
</dbReference>
<dbReference type="Gene3D" id="3.90.79.10">
    <property type="entry name" value="Nucleoside Triphosphate Pyrophosphohydrolase"/>
    <property type="match status" value="1"/>
</dbReference>
<dbReference type="InterPro" id="IPR000086">
    <property type="entry name" value="NUDIX_hydrolase_dom"/>
</dbReference>
<dbReference type="PANTHER" id="PTHR43046">
    <property type="entry name" value="GDP-MANNOSE MANNOSYL HYDROLASE"/>
    <property type="match status" value="1"/>
</dbReference>
<comment type="cofactor">
    <cofactor evidence="1">
        <name>Mg(2+)</name>
        <dbReference type="ChEBI" id="CHEBI:18420"/>
    </cofactor>
</comment>
<reference evidence="6" key="1">
    <citation type="submission" date="2018-12" db="EMBL/GenBank/DDBJ databases">
        <title>Tengunoibacter tsumagoiensis gen. nov., sp. nov., Dictyobacter kobayashii sp. nov., D. alpinus sp. nov., and D. joshuensis sp. nov. and description of Dictyobacteraceae fam. nov. within the order Ktedonobacterales isolated from Tengu-no-mugimeshi.</title>
        <authorList>
            <person name="Wang C.M."/>
            <person name="Zheng Y."/>
            <person name="Sakai Y."/>
            <person name="Toyoda A."/>
            <person name="Minakuchi Y."/>
            <person name="Abe K."/>
            <person name="Yokota A."/>
            <person name="Yabe S."/>
        </authorList>
    </citation>
    <scope>NUCLEOTIDE SEQUENCE [LARGE SCALE GENOMIC DNA]</scope>
    <source>
        <strain evidence="6">S-27</strain>
    </source>
</reference>
<evidence type="ECO:0000259" key="4">
    <source>
        <dbReference type="PROSITE" id="PS51462"/>
    </source>
</evidence>
<dbReference type="PRINTS" id="PR00502">
    <property type="entry name" value="NUDIXFAMILY"/>
</dbReference>
<comment type="similarity">
    <text evidence="3">Belongs to the Nudix hydrolase family.</text>
</comment>
<evidence type="ECO:0000313" key="6">
    <source>
        <dbReference type="Proteomes" id="UP000287224"/>
    </source>
</evidence>
<dbReference type="AlphaFoldDB" id="A0A401ZG43"/>
<evidence type="ECO:0000313" key="5">
    <source>
        <dbReference type="EMBL" id="GCE05773.1"/>
    </source>
</evidence>